<dbReference type="SUPFAM" id="SSF46894">
    <property type="entry name" value="C-terminal effector domain of the bipartite response regulators"/>
    <property type="match status" value="1"/>
</dbReference>
<evidence type="ECO:0000313" key="8">
    <source>
        <dbReference type="Proteomes" id="UP000587527"/>
    </source>
</evidence>
<dbReference type="Pfam" id="PF03704">
    <property type="entry name" value="BTAD"/>
    <property type="match status" value="1"/>
</dbReference>
<dbReference type="PANTHER" id="PTHR35807:SF1">
    <property type="entry name" value="TRANSCRIPTIONAL REGULATOR REDD"/>
    <property type="match status" value="1"/>
</dbReference>
<keyword evidence="2" id="KW-0805">Transcription regulation</keyword>
<dbReference type="Gene3D" id="1.10.10.10">
    <property type="entry name" value="Winged helix-like DNA-binding domain superfamily/Winged helix DNA-binding domain"/>
    <property type="match status" value="1"/>
</dbReference>
<evidence type="ECO:0000256" key="5">
    <source>
        <dbReference type="PROSITE-ProRule" id="PRU01091"/>
    </source>
</evidence>
<evidence type="ECO:0000256" key="3">
    <source>
        <dbReference type="ARBA" id="ARBA00023125"/>
    </source>
</evidence>
<protein>
    <submittedName>
        <fullName evidence="7">DNA-binding SARP family transcriptional activator</fullName>
    </submittedName>
</protein>
<evidence type="ECO:0000256" key="1">
    <source>
        <dbReference type="ARBA" id="ARBA00005820"/>
    </source>
</evidence>
<dbReference type="PANTHER" id="PTHR35807">
    <property type="entry name" value="TRANSCRIPTIONAL REGULATOR REDD-RELATED"/>
    <property type="match status" value="1"/>
</dbReference>
<dbReference type="GO" id="GO:0006355">
    <property type="term" value="P:regulation of DNA-templated transcription"/>
    <property type="evidence" value="ECO:0007669"/>
    <property type="project" value="InterPro"/>
</dbReference>
<dbReference type="SMART" id="SM00862">
    <property type="entry name" value="Trans_reg_C"/>
    <property type="match status" value="1"/>
</dbReference>
<dbReference type="Proteomes" id="UP000587527">
    <property type="component" value="Unassembled WGS sequence"/>
</dbReference>
<feature type="DNA-binding region" description="OmpR/PhoB-type" evidence="5">
    <location>
        <begin position="1"/>
        <end position="88"/>
    </location>
</feature>
<dbReference type="EMBL" id="JACHMN010000002">
    <property type="protein sequence ID" value="MBB5867995.1"/>
    <property type="molecule type" value="Genomic_DNA"/>
</dbReference>
<name>A0A841BK27_9ACTN</name>
<evidence type="ECO:0000313" key="7">
    <source>
        <dbReference type="EMBL" id="MBB5867995.1"/>
    </source>
</evidence>
<evidence type="ECO:0000256" key="4">
    <source>
        <dbReference type="ARBA" id="ARBA00023163"/>
    </source>
</evidence>
<dbReference type="GO" id="GO:0003677">
    <property type="term" value="F:DNA binding"/>
    <property type="evidence" value="ECO:0007669"/>
    <property type="project" value="UniProtKB-UniRule"/>
</dbReference>
<dbReference type="InterPro" id="IPR001867">
    <property type="entry name" value="OmpR/PhoB-type_DNA-bd"/>
</dbReference>
<dbReference type="SUPFAM" id="SSF48452">
    <property type="entry name" value="TPR-like"/>
    <property type="match status" value="1"/>
</dbReference>
<dbReference type="InterPro" id="IPR036388">
    <property type="entry name" value="WH-like_DNA-bd_sf"/>
</dbReference>
<dbReference type="CDD" id="cd15831">
    <property type="entry name" value="BTAD"/>
    <property type="match status" value="1"/>
</dbReference>
<sequence length="257" mass="27507">MAYLVLGPIEVCVGGVPAALGAPKQRAVLAMLLLNAPQPVPVRRLVDELWPDGPPPSAVKNVQVYVYQLRKVLGPPLGSSAAGYRLDPGADLDLARFQRQVDHARQAARSGGRRLAVQLYRRALALWRGPALADLADRDLLRTQAAHLDQRRLRALDECLELELGLGCGEELLAELAQLAADHPLDESLRCHQIRALRAAGRTTEAVAAYRDACRLLARELGVPPGPELRRLADSLGATTGTHCGHCGQSLVSGSGG</sequence>
<evidence type="ECO:0000256" key="2">
    <source>
        <dbReference type="ARBA" id="ARBA00023015"/>
    </source>
</evidence>
<dbReference type="InterPro" id="IPR016032">
    <property type="entry name" value="Sig_transdc_resp-reg_C-effctor"/>
</dbReference>
<dbReference type="Pfam" id="PF00486">
    <property type="entry name" value="Trans_reg_C"/>
    <property type="match status" value="1"/>
</dbReference>
<dbReference type="Gene3D" id="1.25.40.10">
    <property type="entry name" value="Tetratricopeptide repeat domain"/>
    <property type="match status" value="1"/>
</dbReference>
<dbReference type="PROSITE" id="PS51755">
    <property type="entry name" value="OMPR_PHOB"/>
    <property type="match status" value="1"/>
</dbReference>
<dbReference type="InterPro" id="IPR005158">
    <property type="entry name" value="BTAD"/>
</dbReference>
<feature type="domain" description="OmpR/PhoB-type" evidence="6">
    <location>
        <begin position="1"/>
        <end position="88"/>
    </location>
</feature>
<dbReference type="RefSeq" id="WP_184833594.1">
    <property type="nucleotide sequence ID" value="NZ_JACHMN010000002.1"/>
</dbReference>
<reference evidence="7 8" key="1">
    <citation type="submission" date="2020-08" db="EMBL/GenBank/DDBJ databases">
        <title>Sequencing the genomes of 1000 actinobacteria strains.</title>
        <authorList>
            <person name="Klenk H.-P."/>
        </authorList>
    </citation>
    <scope>NUCLEOTIDE SEQUENCE [LARGE SCALE GENOMIC DNA]</scope>
    <source>
        <strain evidence="7 8">DSM 45362</strain>
    </source>
</reference>
<comment type="similarity">
    <text evidence="1">Belongs to the AfsR/DnrI/RedD regulatory family.</text>
</comment>
<keyword evidence="8" id="KW-1185">Reference proteome</keyword>
<comment type="caution">
    <text evidence="7">The sequence shown here is derived from an EMBL/GenBank/DDBJ whole genome shotgun (WGS) entry which is preliminary data.</text>
</comment>
<dbReference type="InterPro" id="IPR051677">
    <property type="entry name" value="AfsR-DnrI-RedD_regulator"/>
</dbReference>
<dbReference type="AlphaFoldDB" id="A0A841BK27"/>
<proteinExistence type="inferred from homology"/>
<evidence type="ECO:0000259" key="6">
    <source>
        <dbReference type="PROSITE" id="PS51755"/>
    </source>
</evidence>
<dbReference type="InterPro" id="IPR011990">
    <property type="entry name" value="TPR-like_helical_dom_sf"/>
</dbReference>
<dbReference type="GO" id="GO:0000160">
    <property type="term" value="P:phosphorelay signal transduction system"/>
    <property type="evidence" value="ECO:0007669"/>
    <property type="project" value="InterPro"/>
</dbReference>
<organism evidence="7 8">
    <name type="scientific">Allocatelliglobosispora scoriae</name>
    <dbReference type="NCBI Taxonomy" id="643052"/>
    <lineage>
        <taxon>Bacteria</taxon>
        <taxon>Bacillati</taxon>
        <taxon>Actinomycetota</taxon>
        <taxon>Actinomycetes</taxon>
        <taxon>Micromonosporales</taxon>
        <taxon>Micromonosporaceae</taxon>
        <taxon>Allocatelliglobosispora</taxon>
    </lineage>
</organism>
<gene>
    <name evidence="7" type="ORF">F4553_001374</name>
</gene>
<accession>A0A841BK27</accession>
<dbReference type="SMART" id="SM01043">
    <property type="entry name" value="BTAD"/>
    <property type="match status" value="1"/>
</dbReference>
<keyword evidence="3 5" id="KW-0238">DNA-binding</keyword>
<keyword evidence="4" id="KW-0804">Transcription</keyword>